<evidence type="ECO:0000313" key="10">
    <source>
        <dbReference type="Proteomes" id="UP000239181"/>
    </source>
</evidence>
<dbReference type="CDD" id="cd06185">
    <property type="entry name" value="PDR_like"/>
    <property type="match status" value="1"/>
</dbReference>
<dbReference type="Pfam" id="PF00111">
    <property type="entry name" value="Fer2"/>
    <property type="match status" value="1"/>
</dbReference>
<dbReference type="InterPro" id="IPR036010">
    <property type="entry name" value="2Fe-2S_ferredoxin-like_sf"/>
</dbReference>
<dbReference type="Gene3D" id="3.40.50.80">
    <property type="entry name" value="Nucleotide-binding domain of ferredoxin-NADP reductase (FNR) module"/>
    <property type="match status" value="1"/>
</dbReference>
<dbReference type="PANTHER" id="PTHR47354:SF1">
    <property type="entry name" value="CARNITINE MONOOXYGENASE REDUCTASE SUBUNIT"/>
    <property type="match status" value="1"/>
</dbReference>
<dbReference type="GO" id="GO:0046872">
    <property type="term" value="F:metal ion binding"/>
    <property type="evidence" value="ECO:0007669"/>
    <property type="project" value="UniProtKB-KW"/>
</dbReference>
<dbReference type="InterPro" id="IPR012675">
    <property type="entry name" value="Beta-grasp_dom_sf"/>
</dbReference>
<keyword evidence="6" id="KW-0411">Iron-sulfur</keyword>
<keyword evidence="10" id="KW-1185">Reference proteome</keyword>
<comment type="caution">
    <text evidence="9">The sequence shown here is derived from an EMBL/GenBank/DDBJ whole genome shotgun (WGS) entry which is preliminary data.</text>
</comment>
<proteinExistence type="predicted"/>
<organism evidence="9 10">
    <name type="scientific">Pantoea coffeiphila</name>
    <dbReference type="NCBI Taxonomy" id="1465635"/>
    <lineage>
        <taxon>Bacteria</taxon>
        <taxon>Pseudomonadati</taxon>
        <taxon>Pseudomonadota</taxon>
        <taxon>Gammaproteobacteria</taxon>
        <taxon>Enterobacterales</taxon>
        <taxon>Erwiniaceae</taxon>
        <taxon>Pantoea</taxon>
    </lineage>
</organism>
<dbReference type="InterPro" id="IPR017938">
    <property type="entry name" value="Riboflavin_synthase-like_b-brl"/>
</dbReference>
<dbReference type="GO" id="GO:0016491">
    <property type="term" value="F:oxidoreductase activity"/>
    <property type="evidence" value="ECO:0007669"/>
    <property type="project" value="UniProtKB-KW"/>
</dbReference>
<evidence type="ECO:0000256" key="2">
    <source>
        <dbReference type="ARBA" id="ARBA00022714"/>
    </source>
</evidence>
<dbReference type="PROSITE" id="PS51085">
    <property type="entry name" value="2FE2S_FER_2"/>
    <property type="match status" value="1"/>
</dbReference>
<name>A0A2S9IGJ2_9GAMM</name>
<evidence type="ECO:0000256" key="6">
    <source>
        <dbReference type="ARBA" id="ARBA00023014"/>
    </source>
</evidence>
<dbReference type="SUPFAM" id="SSF54292">
    <property type="entry name" value="2Fe-2S ferredoxin-like"/>
    <property type="match status" value="1"/>
</dbReference>
<dbReference type="InterPro" id="IPR039261">
    <property type="entry name" value="FNR_nucleotide-bd"/>
</dbReference>
<keyword evidence="5" id="KW-0408">Iron</keyword>
<dbReference type="AlphaFoldDB" id="A0A2S9IGJ2"/>
<sequence>MNEMLEARVDGLWCQGDKSLAVSLVGTGAAPLPAWQPGAHIDLHLPCGLIRQYSLTGPGEANRYLICVAREAASRGGSRYIHDTLRPGQRLMISAPRNLFPLHPAGRVLLLAAGIGITPLYAMALRLKAAGTPFELHYFVKSRRSAAFIAELLESGSEALCTVHCSDEGGSPRHRLAQAIAAPQGNQHLYACGPQGFMTAVAETARAKGWAAEQIHSEAFQPAAPAAAGMQDGTFTVTLGSTGERWPVPGNKSIAQVLMENGVAVPLSCEMGLCGACLTPVIDGIIDHRDTVQSEQEKTAPTQHIALCCSRSHSGEIVIDL</sequence>
<gene>
    <name evidence="9" type="ORF">CQW29_04370</name>
</gene>
<dbReference type="PROSITE" id="PS00197">
    <property type="entry name" value="2FE2S_FER_1"/>
    <property type="match status" value="1"/>
</dbReference>
<dbReference type="EMBL" id="PDET01000002">
    <property type="protein sequence ID" value="PRD16907.1"/>
    <property type="molecule type" value="Genomic_DNA"/>
</dbReference>
<dbReference type="PROSITE" id="PS51384">
    <property type="entry name" value="FAD_FR"/>
    <property type="match status" value="1"/>
</dbReference>
<dbReference type="SUPFAM" id="SSF63380">
    <property type="entry name" value="Riboflavin synthase domain-like"/>
    <property type="match status" value="1"/>
</dbReference>
<keyword evidence="2" id="KW-0001">2Fe-2S</keyword>
<dbReference type="InterPro" id="IPR017927">
    <property type="entry name" value="FAD-bd_FR_type"/>
</dbReference>
<evidence type="ECO:0000256" key="1">
    <source>
        <dbReference type="ARBA" id="ARBA00022630"/>
    </source>
</evidence>
<dbReference type="RefSeq" id="WP_105591489.1">
    <property type="nucleotide sequence ID" value="NZ_PDET01000002.1"/>
</dbReference>
<dbReference type="OrthoDB" id="9796486at2"/>
<dbReference type="GO" id="GO:0051537">
    <property type="term" value="F:2 iron, 2 sulfur cluster binding"/>
    <property type="evidence" value="ECO:0007669"/>
    <property type="project" value="UniProtKB-KW"/>
</dbReference>
<reference evidence="9 10" key="1">
    <citation type="submission" date="2017-10" db="EMBL/GenBank/DDBJ databases">
        <title>Draft genome of two endophytic bacteria isolated from 'guarana' Paullinia cupana (Mart.) Ducke.</title>
        <authorList>
            <person name="Siqueira K.A."/>
            <person name="Liotti R.G."/>
            <person name="Mendes T.A."/>
            <person name="Soares M.A."/>
        </authorList>
    </citation>
    <scope>NUCLEOTIDE SEQUENCE [LARGE SCALE GENOMIC DNA]</scope>
    <source>
        <strain evidence="9 10">342</strain>
    </source>
</reference>
<keyword evidence="1" id="KW-0285">Flavoprotein</keyword>
<dbReference type="SUPFAM" id="SSF52343">
    <property type="entry name" value="Ferredoxin reductase-like, C-terminal NADP-linked domain"/>
    <property type="match status" value="1"/>
</dbReference>
<dbReference type="Gene3D" id="3.10.20.30">
    <property type="match status" value="1"/>
</dbReference>
<dbReference type="Gene3D" id="2.40.30.10">
    <property type="entry name" value="Translation factors"/>
    <property type="match status" value="1"/>
</dbReference>
<keyword evidence="4" id="KW-0560">Oxidoreductase</keyword>
<feature type="domain" description="2Fe-2S ferredoxin-type" evidence="7">
    <location>
        <begin position="235"/>
        <end position="321"/>
    </location>
</feature>
<dbReference type="PRINTS" id="PR00409">
    <property type="entry name" value="PHDIOXRDTASE"/>
</dbReference>
<evidence type="ECO:0000259" key="8">
    <source>
        <dbReference type="PROSITE" id="PS51384"/>
    </source>
</evidence>
<dbReference type="Proteomes" id="UP000239181">
    <property type="component" value="Unassembled WGS sequence"/>
</dbReference>
<dbReference type="InterPro" id="IPR050415">
    <property type="entry name" value="MRET"/>
</dbReference>
<evidence type="ECO:0000259" key="7">
    <source>
        <dbReference type="PROSITE" id="PS51085"/>
    </source>
</evidence>
<accession>A0A2S9IGJ2</accession>
<dbReference type="InterPro" id="IPR001041">
    <property type="entry name" value="2Fe-2S_ferredoxin-type"/>
</dbReference>
<protein>
    <submittedName>
        <fullName evidence="9">Xanthine hydroxylase reductase</fullName>
    </submittedName>
</protein>
<evidence type="ECO:0000256" key="5">
    <source>
        <dbReference type="ARBA" id="ARBA00023004"/>
    </source>
</evidence>
<evidence type="ECO:0000313" key="9">
    <source>
        <dbReference type="EMBL" id="PRD16907.1"/>
    </source>
</evidence>
<evidence type="ECO:0000256" key="4">
    <source>
        <dbReference type="ARBA" id="ARBA00023002"/>
    </source>
</evidence>
<dbReference type="PANTHER" id="PTHR47354">
    <property type="entry name" value="NADH OXIDOREDUCTASE HCR"/>
    <property type="match status" value="1"/>
</dbReference>
<feature type="domain" description="FAD-binding FR-type" evidence="8">
    <location>
        <begin position="1"/>
        <end position="103"/>
    </location>
</feature>
<evidence type="ECO:0000256" key="3">
    <source>
        <dbReference type="ARBA" id="ARBA00022723"/>
    </source>
</evidence>
<dbReference type="InterPro" id="IPR006058">
    <property type="entry name" value="2Fe2S_fd_BS"/>
</dbReference>
<dbReference type="CDD" id="cd00207">
    <property type="entry name" value="fer2"/>
    <property type="match status" value="1"/>
</dbReference>
<keyword evidence="3" id="KW-0479">Metal-binding</keyword>